<organism evidence="2 3">
    <name type="scientific">Cyclotella atomus</name>
    <dbReference type="NCBI Taxonomy" id="382360"/>
    <lineage>
        <taxon>Eukaryota</taxon>
        <taxon>Sar</taxon>
        <taxon>Stramenopiles</taxon>
        <taxon>Ochrophyta</taxon>
        <taxon>Bacillariophyta</taxon>
        <taxon>Coscinodiscophyceae</taxon>
        <taxon>Thalassiosirophycidae</taxon>
        <taxon>Stephanodiscales</taxon>
        <taxon>Stephanodiscaceae</taxon>
        <taxon>Cyclotella</taxon>
    </lineage>
</organism>
<dbReference type="Gene3D" id="6.10.140.530">
    <property type="match status" value="1"/>
</dbReference>
<evidence type="ECO:0000313" key="2">
    <source>
        <dbReference type="EMBL" id="KAL3804105.1"/>
    </source>
</evidence>
<protein>
    <recommendedName>
        <fullName evidence="1">Helicase-associated domain-containing protein</fullName>
    </recommendedName>
</protein>
<dbReference type="Pfam" id="PF03457">
    <property type="entry name" value="HA"/>
    <property type="match status" value="1"/>
</dbReference>
<gene>
    <name evidence="2" type="ORF">ACHAWO_007164</name>
</gene>
<sequence length="427" mass="48713">MNGASWENEMDSSFGAAETTLPFINNEFHSLNDAHLSSPPKIAAIQILQAEDELKTPSQFQFSPITLAILGRHQHFRPRIPDLSENVYHFKTDYYAGQCLPNNTPHHAPKRLKNSDESEPSVNDNCLVEFLGDLDLFPQDNNFDRNDRTSNYVPDSKRSRVKNKLTSALDDFCSVLGDKELDSFFAKYKASRDNSEQLAHPRPRSPSNRPAMIEKMLGMSGFESKLVWTAADLSDEESNSRFDTSLFGQLDSMLELETTPNSQISYELLENAITSFNRARGIGQDAVTSKGYFYNGGNLGSYYIMLQSKHTTKQLSKNTRKATFVLLRRTRLGFAELLQYKGNHGDCLVPHDHPFLGPWVKTQRSKQIELSKDRIDKLDSIDFVWNFILQDLLEEYRHEYGDCLVPHDHPILGPWVKTQRKDDLSLL</sequence>
<name>A0ABD3R141_9STRA</name>
<accession>A0ABD3R141</accession>
<comment type="caution">
    <text evidence="2">The sequence shown here is derived from an EMBL/GenBank/DDBJ whole genome shotgun (WGS) entry which is preliminary data.</text>
</comment>
<evidence type="ECO:0000259" key="1">
    <source>
        <dbReference type="Pfam" id="PF03457"/>
    </source>
</evidence>
<evidence type="ECO:0000313" key="3">
    <source>
        <dbReference type="Proteomes" id="UP001530400"/>
    </source>
</evidence>
<proteinExistence type="predicted"/>
<dbReference type="AlphaFoldDB" id="A0ABD3R141"/>
<dbReference type="InterPro" id="IPR005114">
    <property type="entry name" value="Helicase_assoc"/>
</dbReference>
<keyword evidence="3" id="KW-1185">Reference proteome</keyword>
<dbReference type="EMBL" id="JALLPJ020000054">
    <property type="protein sequence ID" value="KAL3804105.1"/>
    <property type="molecule type" value="Genomic_DNA"/>
</dbReference>
<dbReference type="Proteomes" id="UP001530400">
    <property type="component" value="Unassembled WGS sequence"/>
</dbReference>
<feature type="domain" description="Helicase-associated" evidence="1">
    <location>
        <begin position="333"/>
        <end position="383"/>
    </location>
</feature>
<dbReference type="PANTHER" id="PTHR33418:SF1">
    <property type="entry name" value="HELICASE-ASSOCIATED DOMAIN-CONTAINING PROTEIN"/>
    <property type="match status" value="1"/>
</dbReference>
<dbReference type="PANTHER" id="PTHR33418">
    <property type="entry name" value="HELICASE-ASSOCIATED"/>
    <property type="match status" value="1"/>
</dbReference>
<reference evidence="2 3" key="1">
    <citation type="submission" date="2024-10" db="EMBL/GenBank/DDBJ databases">
        <title>Updated reference genomes for cyclostephanoid diatoms.</title>
        <authorList>
            <person name="Roberts W.R."/>
            <person name="Alverson A.J."/>
        </authorList>
    </citation>
    <scope>NUCLEOTIDE SEQUENCE [LARGE SCALE GENOMIC DNA]</scope>
    <source>
        <strain evidence="2 3">AJA010-31</strain>
    </source>
</reference>